<dbReference type="GO" id="GO:0004500">
    <property type="term" value="F:dopamine beta-monooxygenase activity"/>
    <property type="evidence" value="ECO:0007669"/>
    <property type="project" value="InterPro"/>
</dbReference>
<dbReference type="Proteomes" id="UP000031599">
    <property type="component" value="Unassembled WGS sequence"/>
</dbReference>
<feature type="compositionally biased region" description="Low complexity" evidence="2">
    <location>
        <begin position="15"/>
        <end position="26"/>
    </location>
</feature>
<feature type="region of interest" description="Disordered" evidence="2">
    <location>
        <begin position="15"/>
        <end position="55"/>
    </location>
</feature>
<dbReference type="GO" id="GO:0005507">
    <property type="term" value="F:copper ion binding"/>
    <property type="evidence" value="ECO:0007669"/>
    <property type="project" value="InterPro"/>
</dbReference>
<dbReference type="PANTHER" id="PTHR10157:SF23">
    <property type="entry name" value="MOXD1 HOMOLOG 1"/>
    <property type="match status" value="1"/>
</dbReference>
<dbReference type="SUPFAM" id="SSF49742">
    <property type="entry name" value="PHM/PNGase F"/>
    <property type="match status" value="2"/>
</dbReference>
<name>A0A0C2D1F7_9BACT</name>
<dbReference type="AlphaFoldDB" id="A0A0C2D1F7"/>
<dbReference type="InterPro" id="IPR036939">
    <property type="entry name" value="Cu2_ascorb_mOase_N_sf"/>
</dbReference>
<dbReference type="InterPro" id="IPR014784">
    <property type="entry name" value="Cu2_ascorb_mOase-like_C"/>
</dbReference>
<sequence length="473" mass="49368">MFCCAAMFACTGGNADDADSSAAETAGDGDGDGDNTGDGDGDGDNTGDGDARPNWHEDIAPLVTEACQGCHTDGGIAPFAMQDYAQTSPWSGLMAEQAELGLMPPWHALETAQCQPPLAFKHDARLSDAQIQLLRDWVDVGSPEGDPANAAPLPSPPSLDLANPTTSVTMGSPVSIDAQGNTLDFFHCLSLDPGNDEDVYLDGIQVVPGNREIVHHVLVYVDENAASASWPGGVQQDCGGGSGVSGSQLISGWVPGGLPMEPPDGVAISLPAGARLILNVHYHATGGGPTLDDSTGLALRWTNTKPEYGSLFTLLGAPGSGSSLTGPFMIPAGATGHVEEYEWIVSANGSAFPDTIEARIWAVANHMHLVGVDMRAWIEDRDTGEETCLLHTPNWDFNWQRIYEYDAPANQGVRVKAGDIVRVQCSYDNSMNNPALASALAEAGLDSPVNVSVGEGTLDEMCLTAVGVGIKGL</sequence>
<reference evidence="3 4" key="1">
    <citation type="submission" date="2014-12" db="EMBL/GenBank/DDBJ databases">
        <title>Genome assembly of Enhygromyxa salina DSM 15201.</title>
        <authorList>
            <person name="Sharma G."/>
            <person name="Subramanian S."/>
        </authorList>
    </citation>
    <scope>NUCLEOTIDE SEQUENCE [LARGE SCALE GENOMIC DNA]</scope>
    <source>
        <strain evidence="3 4">DSM 15201</strain>
    </source>
</reference>
<dbReference type="InterPro" id="IPR000945">
    <property type="entry name" value="DBH-like"/>
</dbReference>
<keyword evidence="1" id="KW-1015">Disulfide bond</keyword>
<evidence type="ECO:0000256" key="1">
    <source>
        <dbReference type="ARBA" id="ARBA00023157"/>
    </source>
</evidence>
<feature type="compositionally biased region" description="Acidic residues" evidence="2">
    <location>
        <begin position="27"/>
        <end position="47"/>
    </location>
</feature>
<protein>
    <submittedName>
        <fullName evidence="3">Uncharacterized protein</fullName>
    </submittedName>
</protein>
<comment type="caution">
    <text evidence="3">The sequence shown here is derived from an EMBL/GenBank/DDBJ whole genome shotgun (WGS) entry which is preliminary data.</text>
</comment>
<evidence type="ECO:0000313" key="3">
    <source>
        <dbReference type="EMBL" id="KIG17071.1"/>
    </source>
</evidence>
<evidence type="ECO:0000313" key="4">
    <source>
        <dbReference type="Proteomes" id="UP000031599"/>
    </source>
</evidence>
<dbReference type="Gene3D" id="2.60.120.230">
    <property type="match status" value="1"/>
</dbReference>
<evidence type="ECO:0000256" key="2">
    <source>
        <dbReference type="SAM" id="MobiDB-lite"/>
    </source>
</evidence>
<dbReference type="InterPro" id="IPR008977">
    <property type="entry name" value="PHM/PNGase_F_dom_sf"/>
</dbReference>
<organism evidence="3 4">
    <name type="scientific">Enhygromyxa salina</name>
    <dbReference type="NCBI Taxonomy" id="215803"/>
    <lineage>
        <taxon>Bacteria</taxon>
        <taxon>Pseudomonadati</taxon>
        <taxon>Myxococcota</taxon>
        <taxon>Polyangia</taxon>
        <taxon>Nannocystales</taxon>
        <taxon>Nannocystaceae</taxon>
        <taxon>Enhygromyxa</taxon>
    </lineage>
</organism>
<dbReference type="Gene3D" id="2.60.120.310">
    <property type="entry name" value="Copper type II, ascorbate-dependent monooxygenase, N-terminal domain"/>
    <property type="match status" value="1"/>
</dbReference>
<proteinExistence type="predicted"/>
<gene>
    <name evidence="3" type="ORF">DB30_03668</name>
</gene>
<dbReference type="PANTHER" id="PTHR10157">
    <property type="entry name" value="DOPAMINE BETA HYDROXYLASE RELATED"/>
    <property type="match status" value="1"/>
</dbReference>
<dbReference type="EMBL" id="JMCC02000029">
    <property type="protein sequence ID" value="KIG17071.1"/>
    <property type="molecule type" value="Genomic_DNA"/>
</dbReference>
<accession>A0A0C2D1F7</accession>